<reference evidence="2" key="1">
    <citation type="submission" date="2019-03" db="EMBL/GenBank/DDBJ databases">
        <title>Lake Tanganyika Metagenome-Assembled Genomes (MAGs).</title>
        <authorList>
            <person name="Tran P."/>
        </authorList>
    </citation>
    <scope>NUCLEOTIDE SEQUENCE</scope>
    <source>
        <strain evidence="2">K_DeepCast_150m_m2_040</strain>
    </source>
</reference>
<dbReference type="PROSITE" id="PS51257">
    <property type="entry name" value="PROKAR_LIPOPROTEIN"/>
    <property type="match status" value="1"/>
</dbReference>
<dbReference type="EMBL" id="VGIR01000096">
    <property type="protein sequence ID" value="MBM3332513.1"/>
    <property type="molecule type" value="Genomic_DNA"/>
</dbReference>
<dbReference type="Pfam" id="PF21347">
    <property type="entry name" value="DUF3108_like"/>
    <property type="match status" value="1"/>
</dbReference>
<feature type="domain" description="DUF3108" evidence="1">
    <location>
        <begin position="146"/>
        <end position="196"/>
    </location>
</feature>
<accession>A0A937XIV1</accession>
<dbReference type="InterPro" id="IPR049279">
    <property type="entry name" value="DUF3108-like"/>
</dbReference>
<dbReference type="AlphaFoldDB" id="A0A937XIV1"/>
<organism evidence="2 3">
    <name type="scientific">candidate division WOR-3 bacterium</name>
    <dbReference type="NCBI Taxonomy" id="2052148"/>
    <lineage>
        <taxon>Bacteria</taxon>
        <taxon>Bacteria division WOR-3</taxon>
    </lineage>
</organism>
<dbReference type="Proteomes" id="UP000779900">
    <property type="component" value="Unassembled WGS sequence"/>
</dbReference>
<evidence type="ECO:0000313" key="2">
    <source>
        <dbReference type="EMBL" id="MBM3332513.1"/>
    </source>
</evidence>
<protein>
    <recommendedName>
        <fullName evidence="1">DUF3108 domain-containing protein</fullName>
    </recommendedName>
</protein>
<gene>
    <name evidence="2" type="ORF">FJY68_11815</name>
</gene>
<evidence type="ECO:0000259" key="1">
    <source>
        <dbReference type="Pfam" id="PF21347"/>
    </source>
</evidence>
<proteinExistence type="predicted"/>
<dbReference type="Gene3D" id="2.40.360.20">
    <property type="match status" value="1"/>
</dbReference>
<evidence type="ECO:0000313" key="3">
    <source>
        <dbReference type="Proteomes" id="UP000779900"/>
    </source>
</evidence>
<sequence>MCSDACRRLLVVIAVGALLSGCDDMTLYRAKSDYFPLVPGSRWTYDVAGNTAIDSVVGDSAIDGRGCVVVLRDYAPEYWTKQVTEVQQFTKLVVNRGGQDYVLEQRYRLAYALPLVEGATWSDSFQAAVVLQGTDTVLVKDSTLGRVAAIEDVSTPAGTFLQCYRIEIHRRVEAAELSFTADYDEWLAPGVGLVRRVTGTDTMELTAYNPGR</sequence>
<name>A0A937XIV1_UNCW3</name>
<comment type="caution">
    <text evidence="2">The sequence shown here is derived from an EMBL/GenBank/DDBJ whole genome shotgun (WGS) entry which is preliminary data.</text>
</comment>